<name>A0A7R9H2Q4_TIMCR</name>
<protein>
    <submittedName>
        <fullName evidence="1">Uncharacterized protein</fullName>
    </submittedName>
</protein>
<dbReference type="AlphaFoldDB" id="A0A7R9H2Q4"/>
<dbReference type="EMBL" id="OC320019">
    <property type="protein sequence ID" value="CAD7406981.1"/>
    <property type="molecule type" value="Genomic_DNA"/>
</dbReference>
<organism evidence="1">
    <name type="scientific">Timema cristinae</name>
    <name type="common">Walking stick</name>
    <dbReference type="NCBI Taxonomy" id="61476"/>
    <lineage>
        <taxon>Eukaryota</taxon>
        <taxon>Metazoa</taxon>
        <taxon>Ecdysozoa</taxon>
        <taxon>Arthropoda</taxon>
        <taxon>Hexapoda</taxon>
        <taxon>Insecta</taxon>
        <taxon>Pterygota</taxon>
        <taxon>Neoptera</taxon>
        <taxon>Polyneoptera</taxon>
        <taxon>Phasmatodea</taxon>
        <taxon>Timematodea</taxon>
        <taxon>Timematoidea</taxon>
        <taxon>Timematidae</taxon>
        <taxon>Timema</taxon>
    </lineage>
</organism>
<reference evidence="1" key="1">
    <citation type="submission" date="2020-11" db="EMBL/GenBank/DDBJ databases">
        <authorList>
            <person name="Tran Van P."/>
        </authorList>
    </citation>
    <scope>NUCLEOTIDE SEQUENCE</scope>
</reference>
<sequence length="158" mass="17982">MQVATLVHTAPARMNRPREHCSAFLRCVAERVATGNERSGASERHFFHSRCTCNAAVVVYNTTVKSLREMEINGCKERSPYAFLLAVSEVKKRDGATRGPYTTDKTLRAANGPIALPQVAHRIPVHRHIRDECQLQTQLGRETKKKITWYPPLFYYIL</sequence>
<accession>A0A7R9H2Q4</accession>
<gene>
    <name evidence="1" type="ORF">TCEB3V08_LOCUS8792</name>
</gene>
<evidence type="ECO:0000313" key="1">
    <source>
        <dbReference type="EMBL" id="CAD7406981.1"/>
    </source>
</evidence>
<proteinExistence type="predicted"/>